<name>A0A0H2UAY3_MAGP6</name>
<reference evidence="1" key="2">
    <citation type="submission" date="2011-03" db="EMBL/GenBank/DDBJ databases">
        <title>Annotation of Magnaporthe poae ATCC 64411.</title>
        <authorList>
            <person name="Ma L.-J."/>
            <person name="Dead R."/>
            <person name="Young S.K."/>
            <person name="Zeng Q."/>
            <person name="Gargeya S."/>
            <person name="Fitzgerald M."/>
            <person name="Haas B."/>
            <person name="Abouelleil A."/>
            <person name="Alvarado L."/>
            <person name="Arachchi H.M."/>
            <person name="Berlin A."/>
            <person name="Brown A."/>
            <person name="Chapman S.B."/>
            <person name="Chen Z."/>
            <person name="Dunbar C."/>
            <person name="Freedman E."/>
            <person name="Gearin G."/>
            <person name="Gellesch M."/>
            <person name="Goldberg J."/>
            <person name="Griggs A."/>
            <person name="Gujja S."/>
            <person name="Heiman D."/>
            <person name="Howarth C."/>
            <person name="Larson L."/>
            <person name="Lui A."/>
            <person name="MacDonald P.J.P."/>
            <person name="Mehta T."/>
            <person name="Montmayeur A."/>
            <person name="Murphy C."/>
            <person name="Neiman D."/>
            <person name="Pearson M."/>
            <person name="Priest M."/>
            <person name="Roberts A."/>
            <person name="Saif S."/>
            <person name="Shea T."/>
            <person name="Shenoy N."/>
            <person name="Sisk P."/>
            <person name="Stolte C."/>
            <person name="Sykes S."/>
            <person name="Yandava C."/>
            <person name="Wortman J."/>
            <person name="Nusbaum C."/>
            <person name="Birren B."/>
        </authorList>
    </citation>
    <scope>NUCLEOTIDE SEQUENCE</scope>
    <source>
        <strain evidence="1">ATCC 64411</strain>
    </source>
</reference>
<dbReference type="VEuPathDB" id="FungiDB:MAPG_05721"/>
<gene>
    <name evidence="1" type="ORF">MAPG_05721</name>
</gene>
<protein>
    <submittedName>
        <fullName evidence="1">Uncharacterized protein</fullName>
    </submittedName>
</protein>
<dbReference type="EMBL" id="GL876969">
    <property type="protein sequence ID" value="KLU86709.1"/>
    <property type="molecule type" value="Genomic_DNA"/>
</dbReference>
<accession>A0A0H2UAY3</accession>
<organism evidence="1">
    <name type="scientific">Magnaporthiopsis poae (strain ATCC 64411 / 73-15)</name>
    <name type="common">Kentucky bluegrass fungus</name>
    <name type="synonym">Magnaporthe poae</name>
    <dbReference type="NCBI Taxonomy" id="644358"/>
    <lineage>
        <taxon>Eukaryota</taxon>
        <taxon>Fungi</taxon>
        <taxon>Dikarya</taxon>
        <taxon>Ascomycota</taxon>
        <taxon>Pezizomycotina</taxon>
        <taxon>Sordariomycetes</taxon>
        <taxon>Sordariomycetidae</taxon>
        <taxon>Magnaporthales</taxon>
        <taxon>Magnaporthaceae</taxon>
        <taxon>Magnaporthiopsis</taxon>
    </lineage>
</organism>
<feature type="non-terminal residue" evidence="1">
    <location>
        <position position="1"/>
    </location>
</feature>
<proteinExistence type="predicted"/>
<sequence length="99" mass="10740">RSDSKVPVGERRRSLLLLLRPSGASKSRFAPSLRLALTPANMSSVLEGRVRPLVAVVGAGTDEDEAVGGFERSEPSWAEKDSELERSIAFRCRFGGGWP</sequence>
<evidence type="ECO:0000313" key="1">
    <source>
        <dbReference type="EMBL" id="KLU86709.1"/>
    </source>
</evidence>
<dbReference type="AlphaFoldDB" id="A0A0H2UAY3"/>
<reference evidence="1" key="1">
    <citation type="submission" date="2010-05" db="EMBL/GenBank/DDBJ databases">
        <title>The Genome Sequence of Magnaporthe poae strain ATCC 64411.</title>
        <authorList>
            <consortium name="The Broad Institute Genome Sequencing Platform"/>
            <consortium name="Broad Institute Genome Sequencing Center for Infectious Disease"/>
            <person name="Ma L.-J."/>
            <person name="Dead R."/>
            <person name="Young S."/>
            <person name="Zeng Q."/>
            <person name="Koehrsen M."/>
            <person name="Alvarado L."/>
            <person name="Berlin A."/>
            <person name="Chapman S.B."/>
            <person name="Chen Z."/>
            <person name="Freedman E."/>
            <person name="Gellesch M."/>
            <person name="Goldberg J."/>
            <person name="Griggs A."/>
            <person name="Gujja S."/>
            <person name="Heilman E.R."/>
            <person name="Heiman D."/>
            <person name="Hepburn T."/>
            <person name="Howarth C."/>
            <person name="Jen D."/>
            <person name="Larson L."/>
            <person name="Mehta T."/>
            <person name="Neiman D."/>
            <person name="Pearson M."/>
            <person name="Roberts A."/>
            <person name="Saif S."/>
            <person name="Shea T."/>
            <person name="Shenoy N."/>
            <person name="Sisk P."/>
            <person name="Stolte C."/>
            <person name="Sykes S."/>
            <person name="Walk T."/>
            <person name="White J."/>
            <person name="Yandava C."/>
            <person name="Haas B."/>
            <person name="Nusbaum C."/>
            <person name="Birren B."/>
        </authorList>
    </citation>
    <scope>NUCLEOTIDE SEQUENCE</scope>
    <source>
        <strain evidence="1">ATCC 64411</strain>
    </source>
</reference>